<gene>
    <name evidence="4" type="ORF">ENM84_00700</name>
</gene>
<keyword evidence="2 4" id="KW-0489">Methyltransferase</keyword>
<dbReference type="SUPFAM" id="SSF51717">
    <property type="entry name" value="Dihydropteroate synthetase-like"/>
    <property type="match status" value="1"/>
</dbReference>
<dbReference type="GO" id="GO:0032259">
    <property type="term" value="P:methylation"/>
    <property type="evidence" value="ECO:0007669"/>
    <property type="project" value="UniProtKB-KW"/>
</dbReference>
<evidence type="ECO:0000256" key="1">
    <source>
        <dbReference type="ARBA" id="ARBA00006230"/>
    </source>
</evidence>
<dbReference type="AlphaFoldDB" id="A0A7C5XGP0"/>
<organism evidence="4">
    <name type="scientific">Ignisphaera aggregans</name>
    <dbReference type="NCBI Taxonomy" id="334771"/>
    <lineage>
        <taxon>Archaea</taxon>
        <taxon>Thermoproteota</taxon>
        <taxon>Thermoprotei</taxon>
        <taxon>Desulfurococcales</taxon>
        <taxon>Desulfurococcaceae</taxon>
        <taxon>Ignisphaera</taxon>
    </lineage>
</organism>
<proteinExistence type="inferred from homology"/>
<name>A0A7C5XGP0_9CREN</name>
<dbReference type="EC" id="2.1.1.86" evidence="4"/>
<comment type="similarity">
    <text evidence="1">Belongs to the MtrH family.</text>
</comment>
<dbReference type="InterPro" id="IPR023467">
    <property type="entry name" value="MeTrfase_MtrH/MtxH"/>
</dbReference>
<dbReference type="EMBL" id="DRZI01000023">
    <property type="protein sequence ID" value="HHP81161.1"/>
    <property type="molecule type" value="Genomic_DNA"/>
</dbReference>
<evidence type="ECO:0000313" key="4">
    <source>
        <dbReference type="EMBL" id="HHP81161.1"/>
    </source>
</evidence>
<dbReference type="GO" id="GO:0008168">
    <property type="term" value="F:methyltransferase activity"/>
    <property type="evidence" value="ECO:0007669"/>
    <property type="project" value="UniProtKB-KW"/>
</dbReference>
<dbReference type="GO" id="GO:0006730">
    <property type="term" value="P:one-carbon metabolic process"/>
    <property type="evidence" value="ECO:0007669"/>
    <property type="project" value="InterPro"/>
</dbReference>
<evidence type="ECO:0000256" key="3">
    <source>
        <dbReference type="ARBA" id="ARBA00022679"/>
    </source>
</evidence>
<dbReference type="NCBIfam" id="NF002142">
    <property type="entry name" value="PRK00979.1-1"/>
    <property type="match status" value="1"/>
</dbReference>
<accession>A0A7C5XGP0</accession>
<dbReference type="Pfam" id="PF02007">
    <property type="entry name" value="MtrH"/>
    <property type="match status" value="1"/>
</dbReference>
<dbReference type="InterPro" id="IPR011005">
    <property type="entry name" value="Dihydropteroate_synth-like_sf"/>
</dbReference>
<keyword evidence="3 4" id="KW-0808">Transferase</keyword>
<sequence>MFKFKCSQKVYDIGGVKVGGAPWENPPVLIGSIFYHKHKIVKDEKSGEFDKNTAEELIKTVEDMSNKTKLPAMLDVVVASSNAAIKYLDFVSNTTKMPILVDALSTDAMGVAFKHVRDVGLLDRVVFNSLNAKSKDDEFKLLQEYGIKASVLLLYTERVVDVDIRMKNLELLLEKSKVYGIEKILVDTFVIDVPSLSAAMKTLLEIKSRYGLPCGAGAHNAISSQRKSFKERFGLEGTKACELASNLATIVMGADFLLYGPIETAKEVFPAVYTIYTSYRYLGRRKDLLIEI</sequence>
<evidence type="ECO:0000256" key="2">
    <source>
        <dbReference type="ARBA" id="ARBA00022603"/>
    </source>
</evidence>
<comment type="caution">
    <text evidence="4">The sequence shown here is derived from an EMBL/GenBank/DDBJ whole genome shotgun (WGS) entry which is preliminary data.</text>
</comment>
<dbReference type="Gene3D" id="3.20.20.20">
    <property type="entry name" value="Dihydropteroate synthase-like"/>
    <property type="match status" value="1"/>
</dbReference>
<protein>
    <submittedName>
        <fullName evidence="4">Tetrahydromethanopterin S-methyltransferase subunit H</fullName>
        <ecNumber evidence="4">2.1.1.86</ecNumber>
    </submittedName>
</protein>
<reference evidence="4" key="1">
    <citation type="journal article" date="2020" name="mSystems">
        <title>Genome- and Community-Level Interaction Insights into Carbon Utilization and Element Cycling Functions of Hydrothermarchaeota in Hydrothermal Sediment.</title>
        <authorList>
            <person name="Zhou Z."/>
            <person name="Liu Y."/>
            <person name="Xu W."/>
            <person name="Pan J."/>
            <person name="Luo Z.H."/>
            <person name="Li M."/>
        </authorList>
    </citation>
    <scope>NUCLEOTIDE SEQUENCE [LARGE SCALE GENOMIC DNA]</scope>
    <source>
        <strain evidence="4">SpSt-1121</strain>
    </source>
</reference>